<feature type="region of interest" description="Disordered" evidence="1">
    <location>
        <begin position="1"/>
        <end position="20"/>
    </location>
</feature>
<name>A0ABX8ABY7_9BRAD</name>
<dbReference type="EMBL" id="CP036498">
    <property type="protein sequence ID" value="QUS40144.1"/>
    <property type="molecule type" value="Genomic_DNA"/>
</dbReference>
<evidence type="ECO:0000313" key="3">
    <source>
        <dbReference type="Proteomes" id="UP000682843"/>
    </source>
</evidence>
<dbReference type="Proteomes" id="UP000682843">
    <property type="component" value="Chromosome"/>
</dbReference>
<organism evidence="2 3">
    <name type="scientific">Tardiphaga alba</name>
    <dbReference type="NCBI Taxonomy" id="340268"/>
    <lineage>
        <taxon>Bacteria</taxon>
        <taxon>Pseudomonadati</taxon>
        <taxon>Pseudomonadota</taxon>
        <taxon>Alphaproteobacteria</taxon>
        <taxon>Hyphomicrobiales</taxon>
        <taxon>Nitrobacteraceae</taxon>
        <taxon>Tardiphaga</taxon>
    </lineage>
</organism>
<accession>A0ABX8ABY7</accession>
<proteinExistence type="predicted"/>
<dbReference type="RefSeq" id="WP_211908644.1">
    <property type="nucleotide sequence ID" value="NZ_CP036498.1"/>
</dbReference>
<evidence type="ECO:0000313" key="2">
    <source>
        <dbReference type="EMBL" id="QUS40144.1"/>
    </source>
</evidence>
<reference evidence="2 3" key="1">
    <citation type="submission" date="2019-02" db="EMBL/GenBank/DDBJ databases">
        <title>Emended description of the genus Rhodopseudomonas and description of Rhodopseudomonas albus sp. nov., a non-phototrophic, heavy-metal-tolerant bacterium isolated from garden soil.</title>
        <authorList>
            <person name="Bao Z."/>
            <person name="Cao W.W."/>
            <person name="Sato Y."/>
            <person name="Nishizawa T."/>
            <person name="Zhao J."/>
            <person name="Guo Y."/>
            <person name="Ohta H."/>
        </authorList>
    </citation>
    <scope>NUCLEOTIDE SEQUENCE [LARGE SCALE GENOMIC DNA]</scope>
    <source>
        <strain evidence="2 3">SK50-23</strain>
    </source>
</reference>
<evidence type="ECO:0000256" key="1">
    <source>
        <dbReference type="SAM" id="MobiDB-lite"/>
    </source>
</evidence>
<gene>
    <name evidence="2" type="ORF">RPMA_15870</name>
</gene>
<keyword evidence="3" id="KW-1185">Reference proteome</keyword>
<sequence>MDAETIITPHMPSRPGATSRHLPWASMSSVTHSFAIGHEPVSELVEIFKKTPFVSGLHSVSRDVVKDIAEIGSIPLLTMTTLDHHLPQVSGLAGRMIAESSTAVKSHSHQDVFRSADARAAACADVVGSTGNQAKSPDWAVPVGAGISNGKLTAGGGAGRTSERAGCATNHGSGTHRIFANRTFAKTNRIAIADALCLPAGVVEKQCYADH</sequence>
<protein>
    <submittedName>
        <fullName evidence="2">Uncharacterized protein</fullName>
    </submittedName>
</protein>